<evidence type="ECO:0000313" key="5">
    <source>
        <dbReference type="EMBL" id="ODM98482.1"/>
    </source>
</evidence>
<keyword evidence="6" id="KW-1185">Reference proteome</keyword>
<dbReference type="PANTHER" id="PTHR24410">
    <property type="entry name" value="HL07962P-RELATED"/>
    <property type="match status" value="1"/>
</dbReference>
<dbReference type="Pfam" id="PF00651">
    <property type="entry name" value="BTB"/>
    <property type="match status" value="1"/>
</dbReference>
<sequence>MSVLRVQSILLFYIKMGLGSKVYGSEKGVSQLISDLDSLLINSDDAGDLSFKPEKTHYPDVSPEVFRIFLKYVYTGKLSVEEPNLFPLYTLANEFDMSDLKATCDELISKNLSPASSCTILNSALSTKQSGLDEVIDKCINYIGENPNECIKATNFLSLPVETITRLISSDQFCLEEEEVWRAVLRWAQYKADVDSHVSRWTEEERKKVSKFLNPVISHVRLLLIDSRLFAEEIEPTGCVPMALSLERYRFAAVPHQFEKDPRLTPRNSPRIFQNSQIIHNERLSLGRKLNDMIPSAITENGECFKQSWKLVYRASTHGFSADAFHRAVDGLSPTVTIILIDNNAKWICGGYTDQIWQRSKPPKYATSSKSFLFCYDGKPESEPVRFSVTKKHFAVCHDANSGPIFGAGADLYISSNCNSNTDSYSNLPHSYELDNQYNNQNGEHQPQQQQQKQGTNGTAKPLEPEGSPRQINSAVYENTTSAVLTPSYQFTVADYEVFVPTVLPMTTESSCSF</sequence>
<evidence type="ECO:0000259" key="4">
    <source>
        <dbReference type="PROSITE" id="PS51886"/>
    </source>
</evidence>
<reference evidence="5 6" key="1">
    <citation type="journal article" date="2016" name="Genome Biol. Evol.">
        <title>Gene Family Evolution Reflects Adaptation to Soil Environmental Stressors in the Genome of the Collembolan Orchesella cincta.</title>
        <authorList>
            <person name="Faddeeva-Vakhrusheva A."/>
            <person name="Derks M.F."/>
            <person name="Anvar S.Y."/>
            <person name="Agamennone V."/>
            <person name="Suring W."/>
            <person name="Smit S."/>
            <person name="van Straalen N.M."/>
            <person name="Roelofs D."/>
        </authorList>
    </citation>
    <scope>NUCLEOTIDE SEQUENCE [LARGE SCALE GENOMIC DNA]</scope>
    <source>
        <tissue evidence="5">Mixed pool</tissue>
    </source>
</reference>
<dbReference type="InterPro" id="IPR011705">
    <property type="entry name" value="BACK"/>
</dbReference>
<dbReference type="SUPFAM" id="SSF54695">
    <property type="entry name" value="POZ domain"/>
    <property type="match status" value="1"/>
</dbReference>
<dbReference type="Pfam" id="PF07707">
    <property type="entry name" value="BACK"/>
    <property type="match status" value="1"/>
</dbReference>
<dbReference type="InterPro" id="IPR011333">
    <property type="entry name" value="SKP1/BTB/POZ_sf"/>
</dbReference>
<feature type="domain" description="TLDc" evidence="4">
    <location>
        <begin position="277"/>
        <end position="449"/>
    </location>
</feature>
<dbReference type="Gene3D" id="3.30.710.10">
    <property type="entry name" value="Potassium Channel Kv1.1, Chain A"/>
    <property type="match status" value="1"/>
</dbReference>
<dbReference type="OMA" id="CHDANSG"/>
<dbReference type="AlphaFoldDB" id="A0A1D2MZN5"/>
<evidence type="ECO:0000259" key="3">
    <source>
        <dbReference type="PROSITE" id="PS50097"/>
    </source>
</evidence>
<dbReference type="InterPro" id="IPR000210">
    <property type="entry name" value="BTB/POZ_dom"/>
</dbReference>
<dbReference type="PANTHER" id="PTHR24410:SF34">
    <property type="entry name" value="LD40565P"/>
    <property type="match status" value="1"/>
</dbReference>
<dbReference type="EMBL" id="LJIJ01000350">
    <property type="protein sequence ID" value="ODM98482.1"/>
    <property type="molecule type" value="Genomic_DNA"/>
</dbReference>
<organism evidence="5 6">
    <name type="scientific">Orchesella cincta</name>
    <name type="common">Springtail</name>
    <name type="synonym">Podura cincta</name>
    <dbReference type="NCBI Taxonomy" id="48709"/>
    <lineage>
        <taxon>Eukaryota</taxon>
        <taxon>Metazoa</taxon>
        <taxon>Ecdysozoa</taxon>
        <taxon>Arthropoda</taxon>
        <taxon>Hexapoda</taxon>
        <taxon>Collembola</taxon>
        <taxon>Entomobryomorpha</taxon>
        <taxon>Entomobryoidea</taxon>
        <taxon>Orchesellidae</taxon>
        <taxon>Orchesellinae</taxon>
        <taxon>Orchesella</taxon>
    </lineage>
</organism>
<feature type="signal peptide" evidence="2">
    <location>
        <begin position="1"/>
        <end position="19"/>
    </location>
</feature>
<gene>
    <name evidence="5" type="ORF">Ocin01_08196</name>
</gene>
<dbReference type="OrthoDB" id="25620at2759"/>
<evidence type="ECO:0000256" key="2">
    <source>
        <dbReference type="SAM" id="SignalP"/>
    </source>
</evidence>
<dbReference type="PROSITE" id="PS50097">
    <property type="entry name" value="BTB"/>
    <property type="match status" value="1"/>
</dbReference>
<protein>
    <submittedName>
        <fullName evidence="5">Kelch-like protein 2</fullName>
    </submittedName>
</protein>
<dbReference type="Pfam" id="PF07534">
    <property type="entry name" value="TLD"/>
    <property type="match status" value="1"/>
</dbReference>
<feature type="region of interest" description="Disordered" evidence="1">
    <location>
        <begin position="429"/>
        <end position="470"/>
    </location>
</feature>
<comment type="caution">
    <text evidence="5">The sequence shown here is derived from an EMBL/GenBank/DDBJ whole genome shotgun (WGS) entry which is preliminary data.</text>
</comment>
<accession>A0A1D2MZN5</accession>
<keyword evidence="2" id="KW-0732">Signal</keyword>
<dbReference type="SMART" id="SM00875">
    <property type="entry name" value="BACK"/>
    <property type="match status" value="1"/>
</dbReference>
<dbReference type="InterPro" id="IPR006571">
    <property type="entry name" value="TLDc_dom"/>
</dbReference>
<name>A0A1D2MZN5_ORCCI</name>
<dbReference type="STRING" id="48709.A0A1D2MZN5"/>
<dbReference type="Gene3D" id="1.25.40.420">
    <property type="match status" value="1"/>
</dbReference>
<dbReference type="SMART" id="SM00584">
    <property type="entry name" value="TLDc"/>
    <property type="match status" value="1"/>
</dbReference>
<proteinExistence type="predicted"/>
<evidence type="ECO:0000256" key="1">
    <source>
        <dbReference type="SAM" id="MobiDB-lite"/>
    </source>
</evidence>
<dbReference type="PROSITE" id="PS51886">
    <property type="entry name" value="TLDC"/>
    <property type="match status" value="1"/>
</dbReference>
<dbReference type="InterPro" id="IPR051481">
    <property type="entry name" value="BTB-POZ/Galectin-3-binding"/>
</dbReference>
<feature type="compositionally biased region" description="Polar residues" evidence="1">
    <location>
        <begin position="429"/>
        <end position="438"/>
    </location>
</feature>
<evidence type="ECO:0000313" key="6">
    <source>
        <dbReference type="Proteomes" id="UP000094527"/>
    </source>
</evidence>
<dbReference type="Proteomes" id="UP000094527">
    <property type="component" value="Unassembled WGS sequence"/>
</dbReference>
<feature type="compositionally biased region" description="Low complexity" evidence="1">
    <location>
        <begin position="439"/>
        <end position="458"/>
    </location>
</feature>
<feature type="domain" description="BTB" evidence="3">
    <location>
        <begin position="12"/>
        <end position="82"/>
    </location>
</feature>
<feature type="chain" id="PRO_5008904794" evidence="2">
    <location>
        <begin position="20"/>
        <end position="514"/>
    </location>
</feature>